<organism evidence="2 3">
    <name type="scientific">Sediminimonas qiaohouensis</name>
    <dbReference type="NCBI Taxonomy" id="552061"/>
    <lineage>
        <taxon>Bacteria</taxon>
        <taxon>Pseudomonadati</taxon>
        <taxon>Pseudomonadota</taxon>
        <taxon>Alphaproteobacteria</taxon>
        <taxon>Rhodobacterales</taxon>
        <taxon>Roseobacteraceae</taxon>
        <taxon>Sediminimonas</taxon>
    </lineage>
</organism>
<gene>
    <name evidence="2" type="ORF">FH759_06095</name>
</gene>
<dbReference type="EMBL" id="VENJ01000006">
    <property type="protein sequence ID" value="MTJ04251.1"/>
    <property type="molecule type" value="Genomic_DNA"/>
</dbReference>
<protein>
    <submittedName>
        <fullName evidence="2">Copper resistance protein CopZ</fullName>
    </submittedName>
</protein>
<dbReference type="InterPro" id="IPR008719">
    <property type="entry name" value="N2O_reductase_NosL"/>
</dbReference>
<evidence type="ECO:0000313" key="3">
    <source>
        <dbReference type="Proteomes" id="UP000483078"/>
    </source>
</evidence>
<dbReference type="Gene3D" id="3.30.70.2050">
    <property type="match status" value="1"/>
</dbReference>
<dbReference type="RefSeq" id="WP_273248847.1">
    <property type="nucleotide sequence ID" value="NZ_VENJ01000006.1"/>
</dbReference>
<dbReference type="PANTHER" id="PTHR41247:SF1">
    <property type="entry name" value="HTH-TYPE TRANSCRIPTIONAL REPRESSOR YCNK"/>
    <property type="match status" value="1"/>
</dbReference>
<feature type="region of interest" description="Disordered" evidence="1">
    <location>
        <begin position="162"/>
        <end position="193"/>
    </location>
</feature>
<dbReference type="PANTHER" id="PTHR41247">
    <property type="entry name" value="HTH-TYPE TRANSCRIPTIONAL REPRESSOR YCNK"/>
    <property type="match status" value="1"/>
</dbReference>
<sequence length="193" mass="20577">MIRPMIALAFLALTACKQEARETPDPVTLSAASVGHYCQMNMLEHPGPKAQVHLEGLPDAPLFFSQVRDAIAYQRMPEQSHAITAIFVSDMGKAPSWEAPGRDNWIAATKAHYVVGSNKKGGMGAPELVPFASRQGAEQFAARHGGHVSLLSDIPDAAALAPVAANDPAPENPDEAQQGYAERLRALSRGADD</sequence>
<evidence type="ECO:0000313" key="2">
    <source>
        <dbReference type="EMBL" id="MTJ04251.1"/>
    </source>
</evidence>
<dbReference type="Proteomes" id="UP000483078">
    <property type="component" value="Unassembled WGS sequence"/>
</dbReference>
<dbReference type="Pfam" id="PF05573">
    <property type="entry name" value="NosL"/>
    <property type="match status" value="1"/>
</dbReference>
<dbReference type="AlphaFoldDB" id="A0A7C9HAF3"/>
<comment type="caution">
    <text evidence="2">The sequence shown here is derived from an EMBL/GenBank/DDBJ whole genome shotgun (WGS) entry which is preliminary data.</text>
</comment>
<name>A0A7C9HAF3_9RHOB</name>
<accession>A0A7C9HAF3</accession>
<reference evidence="2 3" key="1">
    <citation type="submission" date="2019-06" db="EMBL/GenBank/DDBJ databases">
        <title>Enrichment of Autotrophic Halophilic Microorganisms from Red Sea Brine Pool Using Microbial Electrosynthesis System.</title>
        <authorList>
            <person name="Alqahtani M.F."/>
            <person name="Bajracharya S."/>
            <person name="Katuri K.P."/>
            <person name="Ali M."/>
            <person name="Saikaly P.E."/>
        </authorList>
    </citation>
    <scope>NUCLEOTIDE SEQUENCE [LARGE SCALE GENOMIC DNA]</scope>
    <source>
        <strain evidence="2">MES6</strain>
    </source>
</reference>
<evidence type="ECO:0000256" key="1">
    <source>
        <dbReference type="SAM" id="MobiDB-lite"/>
    </source>
</evidence>
<dbReference type="SUPFAM" id="SSF160387">
    <property type="entry name" value="NosL/MerB-like"/>
    <property type="match status" value="1"/>
</dbReference>
<feature type="compositionally biased region" description="Basic and acidic residues" evidence="1">
    <location>
        <begin position="182"/>
        <end position="193"/>
    </location>
</feature>
<dbReference type="Gene3D" id="3.30.70.2060">
    <property type="match status" value="1"/>
</dbReference>
<dbReference type="PROSITE" id="PS51257">
    <property type="entry name" value="PROKAR_LIPOPROTEIN"/>
    <property type="match status" value="1"/>
</dbReference>
<proteinExistence type="predicted"/>